<dbReference type="SMART" id="SM00360">
    <property type="entry name" value="RRM"/>
    <property type="match status" value="2"/>
</dbReference>
<dbReference type="Gene3D" id="3.30.70.330">
    <property type="match status" value="2"/>
</dbReference>
<feature type="domain" description="RRM" evidence="3">
    <location>
        <begin position="400"/>
        <end position="477"/>
    </location>
</feature>
<evidence type="ECO:0000313" key="5">
    <source>
        <dbReference type="Proteomes" id="UP001231189"/>
    </source>
</evidence>
<dbReference type="InterPro" id="IPR035979">
    <property type="entry name" value="RBD_domain_sf"/>
</dbReference>
<accession>A0AAD8WWV8</accession>
<evidence type="ECO:0000313" key="4">
    <source>
        <dbReference type="EMBL" id="KAK1681123.1"/>
    </source>
</evidence>
<name>A0AAD8WWV8_LOLMU</name>
<dbReference type="Pfam" id="PF00076">
    <property type="entry name" value="RRM_1"/>
    <property type="match status" value="2"/>
</dbReference>
<dbReference type="InterPro" id="IPR000504">
    <property type="entry name" value="RRM_dom"/>
</dbReference>
<keyword evidence="1 2" id="KW-0694">RNA-binding</keyword>
<dbReference type="EMBL" id="JAUUTY010000002">
    <property type="protein sequence ID" value="KAK1681123.1"/>
    <property type="molecule type" value="Genomic_DNA"/>
</dbReference>
<dbReference type="PROSITE" id="PS50102">
    <property type="entry name" value="RRM"/>
    <property type="match status" value="2"/>
</dbReference>
<keyword evidence="5" id="KW-1185">Reference proteome</keyword>
<evidence type="ECO:0000256" key="1">
    <source>
        <dbReference type="ARBA" id="ARBA00022884"/>
    </source>
</evidence>
<dbReference type="Proteomes" id="UP001231189">
    <property type="component" value="Unassembled WGS sequence"/>
</dbReference>
<organism evidence="4 5">
    <name type="scientific">Lolium multiflorum</name>
    <name type="common">Italian ryegrass</name>
    <name type="synonym">Lolium perenne subsp. multiflorum</name>
    <dbReference type="NCBI Taxonomy" id="4521"/>
    <lineage>
        <taxon>Eukaryota</taxon>
        <taxon>Viridiplantae</taxon>
        <taxon>Streptophyta</taxon>
        <taxon>Embryophyta</taxon>
        <taxon>Tracheophyta</taxon>
        <taxon>Spermatophyta</taxon>
        <taxon>Magnoliopsida</taxon>
        <taxon>Liliopsida</taxon>
        <taxon>Poales</taxon>
        <taxon>Poaceae</taxon>
        <taxon>BOP clade</taxon>
        <taxon>Pooideae</taxon>
        <taxon>Poodae</taxon>
        <taxon>Poeae</taxon>
        <taxon>Poeae Chloroplast Group 2 (Poeae type)</taxon>
        <taxon>Loliodinae</taxon>
        <taxon>Loliinae</taxon>
        <taxon>Lolium</taxon>
    </lineage>
</organism>
<evidence type="ECO:0000259" key="3">
    <source>
        <dbReference type="PROSITE" id="PS50102"/>
    </source>
</evidence>
<proteinExistence type="predicted"/>
<sequence>MLRTGNQVTLIMESDLLIRQEKVEDKGDYDVSKRMMDILFWDVIDPNEAVLEPNEVLLKRPAVEAPKLKIGMISFKLMDYWRAPDSDICYVCGQDDHPEQFCPYNYIYGLYDLDTCKGDCLPGQHMMTSMDCGIFLRRVIRVNNMPPSFCTLDLLELFKPYGPLLMCDVPMVSPGVCRAYGVVIFKERGDGEKAIDKLNGYLVGDNKLRVDWAYPLVPSGSKIFPFISMTPACRLREKHQIVPTTETMTKRIFKKQPLLRGDGKQRAASFLFPKTRRFSVYCKTRRRNSMEEQKGHFFISTVANNEPGEGRNETNLETGAIRDFWRDPDAIFCCICGDEEQEHVELTCPYNYLHPASYAPCKARLLLWQNETTDIRCFGRPEEAPILDEVTLRRLGFLRCFVCVNNLPKQCCPEQLAGLFLQFGPLRSWYVAFDGAGTCSGFGYMIFQHRTHAEEAIEMLNCYAFGDCKLRVDWAYPCA</sequence>
<dbReference type="PANTHER" id="PTHR10352">
    <property type="entry name" value="EUKARYOTIC TRANSLATION INITIATION FACTOR 3 SUBUNIT G"/>
    <property type="match status" value="1"/>
</dbReference>
<reference evidence="4" key="1">
    <citation type="submission" date="2023-07" db="EMBL/GenBank/DDBJ databases">
        <title>A chromosome-level genome assembly of Lolium multiflorum.</title>
        <authorList>
            <person name="Chen Y."/>
            <person name="Copetti D."/>
            <person name="Kolliker R."/>
            <person name="Studer B."/>
        </authorList>
    </citation>
    <scope>NUCLEOTIDE SEQUENCE</scope>
    <source>
        <strain evidence="4">02402/16</strain>
        <tissue evidence="4">Leaf</tissue>
    </source>
</reference>
<feature type="domain" description="RRM" evidence="3">
    <location>
        <begin position="138"/>
        <end position="215"/>
    </location>
</feature>
<comment type="caution">
    <text evidence="4">The sequence shown here is derived from an EMBL/GenBank/DDBJ whole genome shotgun (WGS) entry which is preliminary data.</text>
</comment>
<dbReference type="AlphaFoldDB" id="A0AAD8WWV8"/>
<protein>
    <recommendedName>
        <fullName evidence="3">RRM domain-containing protein</fullName>
    </recommendedName>
</protein>
<evidence type="ECO:0000256" key="2">
    <source>
        <dbReference type="PROSITE-ProRule" id="PRU00176"/>
    </source>
</evidence>
<dbReference type="GO" id="GO:0003723">
    <property type="term" value="F:RNA binding"/>
    <property type="evidence" value="ECO:0007669"/>
    <property type="project" value="UniProtKB-UniRule"/>
</dbReference>
<gene>
    <name evidence="4" type="ORF">QYE76_041971</name>
</gene>
<dbReference type="CDD" id="cd00590">
    <property type="entry name" value="RRM_SF"/>
    <property type="match status" value="2"/>
</dbReference>
<dbReference type="SUPFAM" id="SSF54928">
    <property type="entry name" value="RNA-binding domain, RBD"/>
    <property type="match status" value="2"/>
</dbReference>
<dbReference type="InterPro" id="IPR012677">
    <property type="entry name" value="Nucleotide-bd_a/b_plait_sf"/>
</dbReference>